<protein>
    <submittedName>
        <fullName evidence="1">Tail assembly chaperone</fullName>
    </submittedName>
</protein>
<gene>
    <name evidence="1" type="ORF">PW252_02425</name>
</gene>
<proteinExistence type="predicted"/>
<reference evidence="1" key="1">
    <citation type="submission" date="2023-02" db="EMBL/GenBank/DDBJ databases">
        <title>Streptococcus sp. Genome Sequencing and Assembly.</title>
        <authorList>
            <person name="Shore S.M."/>
            <person name="Nicholson T.L."/>
        </authorList>
    </citation>
    <scope>NUCLEOTIDE SEQUENCE</scope>
    <source>
        <strain evidence="1">29887</strain>
    </source>
</reference>
<dbReference type="Pfam" id="PF12363">
    <property type="entry name" value="Phage_TAC_12"/>
    <property type="match status" value="1"/>
</dbReference>
<sequence>MQLEIKGKTYQVKFGVKFVTEMDKRHVMKDDRGEFGMGLETTAPFLLARKITTLAEYLHVGTITEKSRPSFDAICDYLDEVEDIEAVFLEVETELEQSNASKLFIGNLKREMEKVEA</sequence>
<evidence type="ECO:0000313" key="1">
    <source>
        <dbReference type="EMBL" id="WNY51537.1"/>
    </source>
</evidence>
<dbReference type="EMBL" id="CP118735">
    <property type="protein sequence ID" value="WNY51537.1"/>
    <property type="molecule type" value="Genomic_DNA"/>
</dbReference>
<accession>A0AA96VM42</accession>
<name>A0AA96VM42_9STRE</name>
<organism evidence="1">
    <name type="scientific">Streptococcus iners</name>
    <dbReference type="NCBI Taxonomy" id="3028084"/>
    <lineage>
        <taxon>Bacteria</taxon>
        <taxon>Bacillati</taxon>
        <taxon>Bacillota</taxon>
        <taxon>Bacilli</taxon>
        <taxon>Lactobacillales</taxon>
        <taxon>Streptococcaceae</taxon>
        <taxon>Streptococcus</taxon>
    </lineage>
</organism>
<dbReference type="AlphaFoldDB" id="A0AA96VM42"/>
<dbReference type="KEGG" id="sins:PW252_02425"/>
<dbReference type="RefSeq" id="WP_105160796.1">
    <property type="nucleotide sequence ID" value="NZ_CP118735.1"/>
</dbReference>
<dbReference type="InterPro" id="IPR024410">
    <property type="entry name" value="Phage_TAC_12"/>
</dbReference>